<proteinExistence type="predicted"/>
<reference evidence="9 10" key="1">
    <citation type="submission" date="2017-10" db="EMBL/GenBank/DDBJ databases">
        <title>The draft genome sequence of Lewinella marina KCTC 32374.</title>
        <authorList>
            <person name="Wang K."/>
        </authorList>
    </citation>
    <scope>NUCLEOTIDE SEQUENCE [LARGE SCALE GENOMIC DNA]</scope>
    <source>
        <strain evidence="9 10">MKG-38</strain>
    </source>
</reference>
<evidence type="ECO:0000256" key="2">
    <source>
        <dbReference type="ARBA" id="ARBA00022692"/>
    </source>
</evidence>
<feature type="transmembrane region" description="Helical" evidence="7">
    <location>
        <begin position="136"/>
        <end position="154"/>
    </location>
</feature>
<dbReference type="GO" id="GO:0019842">
    <property type="term" value="F:vitamin binding"/>
    <property type="evidence" value="ECO:0007669"/>
    <property type="project" value="TreeGrafter"/>
</dbReference>
<keyword evidence="4 7" id="KW-0472">Membrane</keyword>
<dbReference type="GO" id="GO:0012505">
    <property type="term" value="C:endomembrane system"/>
    <property type="evidence" value="ECO:0007669"/>
    <property type="project" value="UniProtKB-SubCell"/>
</dbReference>
<dbReference type="InterPro" id="IPR007782">
    <property type="entry name" value="VKG_COase"/>
</dbReference>
<keyword evidence="5" id="KW-1015">Disulfide bond</keyword>
<dbReference type="EMBL" id="PDLO01000001">
    <property type="protein sequence ID" value="PHK99910.1"/>
    <property type="molecule type" value="Genomic_DNA"/>
</dbReference>
<feature type="transmembrane region" description="Helical" evidence="7">
    <location>
        <begin position="189"/>
        <end position="211"/>
    </location>
</feature>
<organism evidence="9 10">
    <name type="scientific">Neolewinella marina</name>
    <dbReference type="NCBI Taxonomy" id="438751"/>
    <lineage>
        <taxon>Bacteria</taxon>
        <taxon>Pseudomonadati</taxon>
        <taxon>Bacteroidota</taxon>
        <taxon>Saprospiria</taxon>
        <taxon>Saprospirales</taxon>
        <taxon>Lewinellaceae</taxon>
        <taxon>Neolewinella</taxon>
    </lineage>
</organism>
<evidence type="ECO:0000259" key="8">
    <source>
        <dbReference type="SMART" id="SM00752"/>
    </source>
</evidence>
<evidence type="ECO:0000256" key="3">
    <source>
        <dbReference type="ARBA" id="ARBA00022989"/>
    </source>
</evidence>
<dbReference type="AlphaFoldDB" id="A0A2G0CJ27"/>
<dbReference type="InterPro" id="IPR053935">
    <property type="entry name" value="VKGC_lumenal_dom"/>
</dbReference>
<protein>
    <submittedName>
        <fullName evidence="9">HTTM domain-containing protein</fullName>
    </submittedName>
</protein>
<keyword evidence="6" id="KW-0456">Lyase</keyword>
<feature type="transmembrane region" description="Helical" evidence="7">
    <location>
        <begin position="52"/>
        <end position="71"/>
    </location>
</feature>
<dbReference type="Proteomes" id="UP000226437">
    <property type="component" value="Unassembled WGS sequence"/>
</dbReference>
<accession>A0A2G0CJ27</accession>
<dbReference type="RefSeq" id="WP_099104889.1">
    <property type="nucleotide sequence ID" value="NZ_JAATJF010000001.1"/>
</dbReference>
<keyword evidence="10" id="KW-1185">Reference proteome</keyword>
<dbReference type="Pfam" id="PF05090">
    <property type="entry name" value="HTTM"/>
    <property type="match status" value="1"/>
</dbReference>
<comment type="subcellular location">
    <subcellularLocation>
        <location evidence="1">Endomembrane system</location>
        <topology evidence="1">Multi-pass membrane protein</topology>
    </subcellularLocation>
</comment>
<evidence type="ECO:0000256" key="4">
    <source>
        <dbReference type="ARBA" id="ARBA00023136"/>
    </source>
</evidence>
<dbReference type="PANTHER" id="PTHR12639">
    <property type="entry name" value="VITAMIN K-DEPENDENT GAMMA-CARBOXYLASE"/>
    <property type="match status" value="1"/>
</dbReference>
<evidence type="ECO:0000256" key="7">
    <source>
        <dbReference type="SAM" id="Phobius"/>
    </source>
</evidence>
<dbReference type="SMART" id="SM00752">
    <property type="entry name" value="HTTM"/>
    <property type="match status" value="1"/>
</dbReference>
<dbReference type="InterPro" id="IPR053934">
    <property type="entry name" value="HTTM_dom"/>
</dbReference>
<feature type="transmembrane region" description="Helical" evidence="7">
    <location>
        <begin position="218"/>
        <end position="251"/>
    </location>
</feature>
<keyword evidence="2 7" id="KW-0812">Transmembrane</keyword>
<feature type="domain" description="HTTM-like" evidence="8">
    <location>
        <begin position="2"/>
        <end position="254"/>
    </location>
</feature>
<evidence type="ECO:0000256" key="5">
    <source>
        <dbReference type="ARBA" id="ARBA00023157"/>
    </source>
</evidence>
<name>A0A2G0CJ27_9BACT</name>
<sequence length="433" mass="50626">MRTETSAAPLVVFRFGFGLMMLLSIVRFWANGWIEKLYLEPDFFFSYRYFEWVKPLGSWTYLLFALVAVAAACIMVGYRYRLAMAVFFLGFTYIELMDKTTYLNHYYFISLLSLLLFWIPIPAGLAAARGCRVDKVYIQALQLFVAIVYFYAGLAKLNSDWLLHAQPLAIWLPARYDLPLLGDLLQQRWVHFAFAWGGALYDLAIPFLLLWRRTRVMAFVLVVVFHVLTRVLFPIGMFPYIMIVSALIFFGPEVHERILGWLARGRSRIAVRFPLPRPSSDWRLLPIGVLLLFHLLFPFRYLLQPGELFWTESGYRFSWRVMLMEKAGLATFRIEDADSDRRAVVDNREFLSVFQEKQMASQPDFLLEFGHFLAEEYRNRGFVRPAVYVDSYVALNGRLSQRYVDPRVDLTTVSRDAPVHQWLLPFQDTIYGF</sequence>
<feature type="transmembrane region" description="Helical" evidence="7">
    <location>
        <begin position="12"/>
        <end position="32"/>
    </location>
</feature>
<gene>
    <name evidence="9" type="ORF">CGL56_02370</name>
</gene>
<feature type="transmembrane region" description="Helical" evidence="7">
    <location>
        <begin position="106"/>
        <end position="127"/>
    </location>
</feature>
<keyword evidence="3 7" id="KW-1133">Transmembrane helix</keyword>
<evidence type="ECO:0000313" key="10">
    <source>
        <dbReference type="Proteomes" id="UP000226437"/>
    </source>
</evidence>
<dbReference type="OrthoDB" id="341137at2"/>
<comment type="caution">
    <text evidence="9">The sequence shown here is derived from an EMBL/GenBank/DDBJ whole genome shotgun (WGS) entry which is preliminary data.</text>
</comment>
<dbReference type="Pfam" id="PF22777">
    <property type="entry name" value="VKGC_lumenal_dom"/>
    <property type="match status" value="1"/>
</dbReference>
<feature type="transmembrane region" description="Helical" evidence="7">
    <location>
        <begin position="78"/>
        <end position="94"/>
    </location>
</feature>
<dbReference type="PANTHER" id="PTHR12639:SF7">
    <property type="entry name" value="HTTM DOMAIN-CONTAINING PROTEIN"/>
    <property type="match status" value="1"/>
</dbReference>
<evidence type="ECO:0000256" key="6">
    <source>
        <dbReference type="ARBA" id="ARBA00023239"/>
    </source>
</evidence>
<evidence type="ECO:0000313" key="9">
    <source>
        <dbReference type="EMBL" id="PHK99910.1"/>
    </source>
</evidence>
<dbReference type="InterPro" id="IPR011020">
    <property type="entry name" value="HTTM-like"/>
</dbReference>
<evidence type="ECO:0000256" key="1">
    <source>
        <dbReference type="ARBA" id="ARBA00004127"/>
    </source>
</evidence>
<dbReference type="GO" id="GO:0008488">
    <property type="term" value="F:gamma-glutamyl carboxylase activity"/>
    <property type="evidence" value="ECO:0007669"/>
    <property type="project" value="InterPro"/>
</dbReference>